<comment type="caution">
    <text evidence="2">The sequence shown here is derived from an EMBL/GenBank/DDBJ whole genome shotgun (WGS) entry which is preliminary data.</text>
</comment>
<dbReference type="AlphaFoldDB" id="A0AAI8YE05"/>
<feature type="chain" id="PRO_5042607100" evidence="1">
    <location>
        <begin position="25"/>
        <end position="152"/>
    </location>
</feature>
<gene>
    <name evidence="2" type="ORF">KHLLAP_LOCUS1753</name>
</gene>
<dbReference type="Proteomes" id="UP001295740">
    <property type="component" value="Unassembled WGS sequence"/>
</dbReference>
<name>A0AAI8YE05_9PEZI</name>
<dbReference type="EMBL" id="CAUWAG010000003">
    <property type="protein sequence ID" value="CAJ2501285.1"/>
    <property type="molecule type" value="Genomic_DNA"/>
</dbReference>
<evidence type="ECO:0000313" key="3">
    <source>
        <dbReference type="Proteomes" id="UP001295740"/>
    </source>
</evidence>
<protein>
    <submittedName>
        <fullName evidence="2">Uu.00g041380.m01.CDS01</fullName>
    </submittedName>
</protein>
<sequence>MHLATVASVSTTLLSFMAVPVINARQLPRDGMSDPTPISARGVDWDNTDEPYEVFLTICMCECYEKMIPPSDRLARVWDRCWKNCVARLPSDRDRNDAIDWYGKAIKEEADVREPFPPESGCREAEAVKAKTQKKAGKKIDMHLAYGDFYRK</sequence>
<accession>A0AAI8YE05</accession>
<evidence type="ECO:0000256" key="1">
    <source>
        <dbReference type="SAM" id="SignalP"/>
    </source>
</evidence>
<reference evidence="2" key="1">
    <citation type="submission" date="2023-10" db="EMBL/GenBank/DDBJ databases">
        <authorList>
            <person name="Hackl T."/>
        </authorList>
    </citation>
    <scope>NUCLEOTIDE SEQUENCE</scope>
</reference>
<keyword evidence="1" id="KW-0732">Signal</keyword>
<proteinExistence type="predicted"/>
<evidence type="ECO:0000313" key="2">
    <source>
        <dbReference type="EMBL" id="CAJ2501285.1"/>
    </source>
</evidence>
<organism evidence="2 3">
    <name type="scientific">Anthostomella pinea</name>
    <dbReference type="NCBI Taxonomy" id="933095"/>
    <lineage>
        <taxon>Eukaryota</taxon>
        <taxon>Fungi</taxon>
        <taxon>Dikarya</taxon>
        <taxon>Ascomycota</taxon>
        <taxon>Pezizomycotina</taxon>
        <taxon>Sordariomycetes</taxon>
        <taxon>Xylariomycetidae</taxon>
        <taxon>Xylariales</taxon>
        <taxon>Xylariaceae</taxon>
        <taxon>Anthostomella</taxon>
    </lineage>
</organism>
<keyword evidence="3" id="KW-1185">Reference proteome</keyword>
<feature type="signal peptide" evidence="1">
    <location>
        <begin position="1"/>
        <end position="24"/>
    </location>
</feature>